<evidence type="ECO:0000313" key="4">
    <source>
        <dbReference type="Proteomes" id="UP001597145"/>
    </source>
</evidence>
<reference evidence="4" key="1">
    <citation type="journal article" date="2019" name="Int. J. Syst. Evol. Microbiol.">
        <title>The Global Catalogue of Microorganisms (GCM) 10K type strain sequencing project: providing services to taxonomists for standard genome sequencing and annotation.</title>
        <authorList>
            <consortium name="The Broad Institute Genomics Platform"/>
            <consortium name="The Broad Institute Genome Sequencing Center for Infectious Disease"/>
            <person name="Wu L."/>
            <person name="Ma J."/>
        </authorList>
    </citation>
    <scope>NUCLEOTIDE SEQUENCE [LARGE SCALE GENOMIC DNA]</scope>
    <source>
        <strain evidence="4">JCM 12165</strain>
    </source>
</reference>
<dbReference type="PANTHER" id="PTHR43767">
    <property type="entry name" value="LONG-CHAIN-FATTY-ACID--COA LIGASE"/>
    <property type="match status" value="1"/>
</dbReference>
<evidence type="ECO:0000259" key="2">
    <source>
        <dbReference type="Pfam" id="PF13193"/>
    </source>
</evidence>
<accession>A0ABW4FNV6</accession>
<dbReference type="InterPro" id="IPR050237">
    <property type="entry name" value="ATP-dep_AMP-bd_enzyme"/>
</dbReference>
<dbReference type="SUPFAM" id="SSF56801">
    <property type="entry name" value="Acetyl-CoA synthetase-like"/>
    <property type="match status" value="1"/>
</dbReference>
<evidence type="ECO:0000259" key="1">
    <source>
        <dbReference type="Pfam" id="PF00501"/>
    </source>
</evidence>
<dbReference type="InterPro" id="IPR025110">
    <property type="entry name" value="AMP-bd_C"/>
</dbReference>
<dbReference type="PROSITE" id="PS00455">
    <property type="entry name" value="AMP_BINDING"/>
    <property type="match status" value="1"/>
</dbReference>
<dbReference type="RefSeq" id="WP_343973473.1">
    <property type="nucleotide sequence ID" value="NZ_BAAAJG010000004.1"/>
</dbReference>
<dbReference type="InterPro" id="IPR020845">
    <property type="entry name" value="AMP-binding_CS"/>
</dbReference>
<dbReference type="Proteomes" id="UP001597145">
    <property type="component" value="Unassembled WGS sequence"/>
</dbReference>
<dbReference type="PANTHER" id="PTHR43767:SF7">
    <property type="entry name" value="MEDIUM_LONG-CHAIN-FATTY-ACID--COA LIGASE FADD8"/>
    <property type="match status" value="1"/>
</dbReference>
<dbReference type="Pfam" id="PF13193">
    <property type="entry name" value="AMP-binding_C"/>
    <property type="match status" value="1"/>
</dbReference>
<protein>
    <submittedName>
        <fullName evidence="3">AMP-binding protein</fullName>
    </submittedName>
</protein>
<feature type="domain" description="AMP-binding enzyme C-terminal" evidence="2">
    <location>
        <begin position="429"/>
        <end position="504"/>
    </location>
</feature>
<comment type="caution">
    <text evidence="3">The sequence shown here is derived from an EMBL/GenBank/DDBJ whole genome shotgun (WGS) entry which is preliminary data.</text>
</comment>
<dbReference type="Gene3D" id="3.30.300.30">
    <property type="match status" value="1"/>
</dbReference>
<gene>
    <name evidence="3" type="ORF">ACFSCY_17810</name>
</gene>
<feature type="domain" description="AMP-dependent synthetase/ligase" evidence="1">
    <location>
        <begin position="15"/>
        <end position="379"/>
    </location>
</feature>
<keyword evidence="4" id="KW-1185">Reference proteome</keyword>
<dbReference type="Gene3D" id="3.40.50.12780">
    <property type="entry name" value="N-terminal domain of ligase-like"/>
    <property type="match status" value="1"/>
</dbReference>
<dbReference type="InterPro" id="IPR045851">
    <property type="entry name" value="AMP-bd_C_sf"/>
</dbReference>
<dbReference type="Pfam" id="PF00501">
    <property type="entry name" value="AMP-binding"/>
    <property type="match status" value="1"/>
</dbReference>
<proteinExistence type="predicted"/>
<name>A0ABW4FNV6_9PSEU</name>
<dbReference type="EMBL" id="JBHUCP010000010">
    <property type="protein sequence ID" value="MFD1531296.1"/>
    <property type="molecule type" value="Genomic_DNA"/>
</dbReference>
<sequence length="520" mass="55321">MSLTQYLDKGASLGREAPCLTLGDDTLSYGDVQDLSSSVARALRRSGVRPGDKVGILSGNDPVAFACVFGIARRGAVWCPINPRNEAEENRELLDLFDCTCLIFQSAFAPLVARIAPQLPQLTVLVCLDADLPDAPSLQGWLAEAGADPAGDAAGDPADAPPPDDVSLIVGTGGTTGRPKGVVLTGRNIETMSALTLMGYPFDGRPVYLALAPLTHAAGVLCFPIMALGGRVIVMAKPDLTEFLALVARHGVTHTFLPPTLIYMLLAHDDLASTDRSSLQCFWYGAAPMSAARLEEALTAIGPMAQLFGQSEAPMMIAMMSPADHYRPDGTVATERLSSAGRPAPLVTLAIMDGEGRLLERGERGEIVVRSSLVMAGYYKNPEATADASRHGWHHTGDIGYLDDDGFLFIVDRAKDMIITGGFNVYSAEVEQALMAHPDVRDCGVVGLPDDKWGERVTAVVQLQPGGTATADEIVAFVKVRVGSVKAPKQVEIWPDLPRSKVGKVLKADIRARLLPVATE</sequence>
<organism evidence="3 4">
    <name type="scientific">Pseudonocardia aurantiaca</name>
    <dbReference type="NCBI Taxonomy" id="75290"/>
    <lineage>
        <taxon>Bacteria</taxon>
        <taxon>Bacillati</taxon>
        <taxon>Actinomycetota</taxon>
        <taxon>Actinomycetes</taxon>
        <taxon>Pseudonocardiales</taxon>
        <taxon>Pseudonocardiaceae</taxon>
        <taxon>Pseudonocardia</taxon>
    </lineage>
</organism>
<evidence type="ECO:0000313" key="3">
    <source>
        <dbReference type="EMBL" id="MFD1531296.1"/>
    </source>
</evidence>
<dbReference type="InterPro" id="IPR042099">
    <property type="entry name" value="ANL_N_sf"/>
</dbReference>
<dbReference type="InterPro" id="IPR000873">
    <property type="entry name" value="AMP-dep_synth/lig_dom"/>
</dbReference>